<evidence type="ECO:0000313" key="16">
    <source>
        <dbReference type="Proteomes" id="UP001151752"/>
    </source>
</evidence>
<dbReference type="CDD" id="cd10211">
    <property type="entry name" value="ASKHA_NBD_Arp5"/>
    <property type="match status" value="1"/>
</dbReference>
<keyword evidence="9" id="KW-0539">Nucleus</keyword>
<dbReference type="PANTHER" id="PTHR19918">
    <property type="entry name" value="CELL DIVISION CYCLE 20 CDC20 FIZZY -RELATED"/>
    <property type="match status" value="1"/>
</dbReference>
<name>A0A9Q0WSJ2_9ROSI</name>
<dbReference type="FunFam" id="3.90.640.10:FF:000034">
    <property type="entry name" value="Actin-related protein 5"/>
    <property type="match status" value="1"/>
</dbReference>
<evidence type="ECO:0000256" key="7">
    <source>
        <dbReference type="ARBA" id="ARBA00022737"/>
    </source>
</evidence>
<feature type="repeat" description="WD" evidence="11">
    <location>
        <begin position="951"/>
        <end position="983"/>
    </location>
</feature>
<dbReference type="CDD" id="cd00200">
    <property type="entry name" value="WD40"/>
    <property type="match status" value="1"/>
</dbReference>
<dbReference type="InterPro" id="IPR043129">
    <property type="entry name" value="ATPase_NBD"/>
</dbReference>
<dbReference type="GO" id="GO:0005680">
    <property type="term" value="C:anaphase-promoting complex"/>
    <property type="evidence" value="ECO:0007669"/>
    <property type="project" value="TreeGrafter"/>
</dbReference>
<dbReference type="InterPro" id="IPR033010">
    <property type="entry name" value="Cdc20/Fizzy"/>
</dbReference>
<dbReference type="InterPro" id="IPR004000">
    <property type="entry name" value="Actin"/>
</dbReference>
<evidence type="ECO:0000256" key="8">
    <source>
        <dbReference type="ARBA" id="ARBA00022776"/>
    </source>
</evidence>
<dbReference type="InterPro" id="IPR019775">
    <property type="entry name" value="WD40_repeat_CS"/>
</dbReference>
<evidence type="ECO:0000259" key="14">
    <source>
        <dbReference type="Pfam" id="PF24807"/>
    </source>
</evidence>
<keyword evidence="10" id="KW-0131">Cell cycle</keyword>
<dbReference type="InterPro" id="IPR036322">
    <property type="entry name" value="WD40_repeat_dom_sf"/>
</dbReference>
<keyword evidence="7" id="KW-0677">Repeat</keyword>
<dbReference type="Proteomes" id="UP001151752">
    <property type="component" value="Chromosome 10"/>
</dbReference>
<dbReference type="GO" id="GO:1990757">
    <property type="term" value="F:ubiquitin ligase activator activity"/>
    <property type="evidence" value="ECO:0007669"/>
    <property type="project" value="TreeGrafter"/>
</dbReference>
<dbReference type="FunFam" id="3.30.420.40:FF:000194">
    <property type="entry name" value="Actin-related protein 5"/>
    <property type="match status" value="1"/>
</dbReference>
<feature type="repeat" description="WD" evidence="11">
    <location>
        <begin position="1081"/>
        <end position="1122"/>
    </location>
</feature>
<dbReference type="Gene3D" id="3.30.420.40">
    <property type="match status" value="4"/>
</dbReference>
<dbReference type="PROSITE" id="PS50082">
    <property type="entry name" value="WD_REPEATS_2"/>
    <property type="match status" value="2"/>
</dbReference>
<dbReference type="AlphaFoldDB" id="A0A9Q0WSJ2"/>
<accession>A0A9Q0WSJ2</accession>
<dbReference type="GO" id="GO:0031145">
    <property type="term" value="P:anaphase-promoting complex-dependent catabolic process"/>
    <property type="evidence" value="ECO:0007669"/>
    <property type="project" value="TreeGrafter"/>
</dbReference>
<dbReference type="SMART" id="SM00268">
    <property type="entry name" value="ACTIN"/>
    <property type="match status" value="1"/>
</dbReference>
<evidence type="ECO:0000256" key="11">
    <source>
        <dbReference type="PROSITE-ProRule" id="PRU00221"/>
    </source>
</evidence>
<dbReference type="Gene3D" id="3.90.640.10">
    <property type="entry name" value="Actin, Chain A, domain 4"/>
    <property type="match status" value="2"/>
</dbReference>
<dbReference type="EMBL" id="JAPFFM010000002">
    <property type="protein sequence ID" value="KAJ6772745.1"/>
    <property type="molecule type" value="Genomic_DNA"/>
</dbReference>
<dbReference type="GO" id="GO:1905786">
    <property type="term" value="P:positive regulation of anaphase-promoting complex-dependent catabolic process"/>
    <property type="evidence" value="ECO:0007669"/>
    <property type="project" value="TreeGrafter"/>
</dbReference>
<proteinExistence type="inferred from homology"/>
<organism evidence="15 16">
    <name type="scientific">Salix koriyanagi</name>
    <dbReference type="NCBI Taxonomy" id="2511006"/>
    <lineage>
        <taxon>Eukaryota</taxon>
        <taxon>Viridiplantae</taxon>
        <taxon>Streptophyta</taxon>
        <taxon>Embryophyta</taxon>
        <taxon>Tracheophyta</taxon>
        <taxon>Spermatophyta</taxon>
        <taxon>Magnoliopsida</taxon>
        <taxon>eudicotyledons</taxon>
        <taxon>Gunneridae</taxon>
        <taxon>Pentapetalae</taxon>
        <taxon>rosids</taxon>
        <taxon>fabids</taxon>
        <taxon>Malpighiales</taxon>
        <taxon>Salicaceae</taxon>
        <taxon>Saliceae</taxon>
        <taxon>Salix</taxon>
    </lineage>
</organism>
<evidence type="ECO:0000256" key="12">
    <source>
        <dbReference type="SAM" id="Coils"/>
    </source>
</evidence>
<dbReference type="SMART" id="SM00320">
    <property type="entry name" value="WD40"/>
    <property type="match status" value="5"/>
</dbReference>
<sequence>MPFVSQIKRQTDYNLFSSTTPIVIDNGASNFRIGWAGENDPRVIFRNIVQRPRHKTTGETVSIVGDHDTTLLKYFDCSRSGPRSAFDSNVVYQFEIMEYILDFGFDRLGANGSEIDHPVLITECILNPVQSRSKMAELLFETYGVPSVAFGVDAAFSYKYNQQHGICDKDGLAICPGFTTTHVIPFIDGEPVYKGCSRTNIGGYHVTDYLKQLLSLKYPHHMARFTWEKVEDLKMEHCYIATDYASEARLFQKGTKEAEEKTRCWQLPWVPPPIEEPPSEEEIARKAAIKERQGQRLREMAEAKKSSRINEFENQLRGLEFLLQQLEKVEESEISYFLKDTGYVSRQEIESALAKVTQSLRKVKGEPKGEQAEVEEKTDEKYPLVNIPDNMLTPDQLREKRRQMFLKTTSDGRQRAKQKRVEEDLERERKNQLDEKKRLENPELYLGEMRTKYKELCEKVEQRKRLKTNGNNSNGNGMSGGVGRGERLNAAQRERMRLLTTAAFDRGKGEDNFGAKDEDWQLYKLMSKDNDEDDEGLQEIDPTFVPKPEPGPSQSAADTPRSRPLTKEDFQILLGVERFRCPEILFHPNLVGIDQAGLDEMAGVSMRRLSSKDQVLDERLTNSILMTGGSCLYPGLSERIEAGIRMIRPCGSPIKVVRALDPVLDAWRGASLYADAVQFPQQMRAEFFSDSSMAQAKHSILDRAVTCVSSPRAISSLSSPSKTSSCSDRFIPCRSSSRLHTFGLREKESPVKEGGNEAYARLLKSELFGSDFGSFSSPAGGQGGLGSPSKNMLRFKTDHSGPNSPVFLLQSLDMIVGFLRIVDKEDCFEPLLLNIEDSVQEMNVLAVGLGTCVYLWTASNSKVTRLCDLGPNDSVCSVQWTREGSYISVGTQLGQVQVWDGTQCKRVRTMGGHQTRTSVLAWNSRTLASGSRDRNILQHDLRVSSDYVSKLIGHKSEVCGLKWSHDDRELASGGNDNQLLVWNQHSQLPVLTLTEHTAAVKAIAWSPHQSGLLASGGGTADRCIRFWNTTNGHQLNHVDTGSQVCNLVWSKNVNELVSTHGYSQNQIMVWKYPSLSKVATLVGHSLRVLYLAMSPDGQTIVTGAGDETLRFWNVFPSMKTQTPVKDTGLWSLGRTQIR</sequence>
<evidence type="ECO:0000256" key="9">
    <source>
        <dbReference type="ARBA" id="ARBA00023242"/>
    </source>
</evidence>
<feature type="domain" description="CDC20/Fizzy WD40" evidence="14">
    <location>
        <begin position="841"/>
        <end position="1112"/>
    </location>
</feature>
<keyword evidence="12" id="KW-0175">Coiled coil</keyword>
<evidence type="ECO:0000256" key="13">
    <source>
        <dbReference type="SAM" id="MobiDB-lite"/>
    </source>
</evidence>
<evidence type="ECO:0000256" key="1">
    <source>
        <dbReference type="ARBA" id="ARBA00004123"/>
    </source>
</evidence>
<dbReference type="Gene3D" id="2.130.10.10">
    <property type="entry name" value="YVTN repeat-like/Quinoprotein amine dehydrogenase"/>
    <property type="match status" value="1"/>
</dbReference>
<evidence type="ECO:0000256" key="2">
    <source>
        <dbReference type="ARBA" id="ARBA00006021"/>
    </source>
</evidence>
<reference evidence="15" key="1">
    <citation type="submission" date="2022-11" db="EMBL/GenBank/DDBJ databases">
        <authorList>
            <person name="Hyden B.L."/>
            <person name="Feng K."/>
            <person name="Yates T."/>
            <person name="Jawdy S."/>
            <person name="Smart L.B."/>
            <person name="Muchero W."/>
        </authorList>
    </citation>
    <scope>NUCLEOTIDE SEQUENCE</scope>
    <source>
        <tissue evidence="15">Shoot tip</tissue>
    </source>
</reference>
<evidence type="ECO:0000256" key="10">
    <source>
        <dbReference type="ARBA" id="ARBA00023306"/>
    </source>
</evidence>
<evidence type="ECO:0000256" key="5">
    <source>
        <dbReference type="ARBA" id="ARBA00022574"/>
    </source>
</evidence>
<comment type="similarity">
    <text evidence="2">Belongs to the actin family. ARP5 subfamily.</text>
</comment>
<dbReference type="SUPFAM" id="SSF50978">
    <property type="entry name" value="WD40 repeat-like"/>
    <property type="match status" value="1"/>
</dbReference>
<protein>
    <recommendedName>
        <fullName evidence="4">Actin-related protein 5</fullName>
    </recommendedName>
</protein>
<dbReference type="InterPro" id="IPR056150">
    <property type="entry name" value="WD40_CDC20-Fz"/>
</dbReference>
<reference evidence="15" key="2">
    <citation type="journal article" date="2023" name="Int. J. Mol. Sci.">
        <title>De Novo Assembly and Annotation of 11 Diverse Shrub Willow (Salix) Genomes Reveals Novel Gene Organization in Sex-Linked Regions.</title>
        <authorList>
            <person name="Hyden B."/>
            <person name="Feng K."/>
            <person name="Yates T.B."/>
            <person name="Jawdy S."/>
            <person name="Cereghino C."/>
            <person name="Smart L.B."/>
            <person name="Muchero W."/>
        </authorList>
    </citation>
    <scope>NUCLEOTIDE SEQUENCE</scope>
    <source>
        <tissue evidence="15">Shoot tip</tissue>
    </source>
</reference>
<dbReference type="Pfam" id="PF24807">
    <property type="entry name" value="WD40_CDC20-Fz"/>
    <property type="match status" value="1"/>
</dbReference>
<evidence type="ECO:0000313" key="15">
    <source>
        <dbReference type="EMBL" id="KAJ6772745.1"/>
    </source>
</evidence>
<feature type="compositionally biased region" description="Basic and acidic residues" evidence="13">
    <location>
        <begin position="410"/>
        <end position="430"/>
    </location>
</feature>
<keyword evidence="5 11" id="KW-0853">WD repeat</keyword>
<keyword evidence="8" id="KW-0498">Mitosis</keyword>
<gene>
    <name evidence="15" type="ORF">OIU74_018874</name>
</gene>
<keyword evidence="6 15" id="KW-0132">Cell division</keyword>
<dbReference type="Gene3D" id="2.30.36.70">
    <property type="entry name" value="Actin, Chain A, domain 2"/>
    <property type="match status" value="1"/>
</dbReference>
<comment type="similarity">
    <text evidence="3">Belongs to the WD repeat CDC20/Fizzy family.</text>
</comment>
<dbReference type="FunFam" id="3.30.420.40:FF:000048">
    <property type="entry name" value="ARP5 actin-related protein 5 homolog"/>
    <property type="match status" value="1"/>
</dbReference>
<evidence type="ECO:0000256" key="4">
    <source>
        <dbReference type="ARBA" id="ARBA00021612"/>
    </source>
</evidence>
<comment type="subcellular location">
    <subcellularLocation>
        <location evidence="1">Nucleus</location>
    </subcellularLocation>
</comment>
<dbReference type="PROSITE" id="PS00678">
    <property type="entry name" value="WD_REPEATS_1"/>
    <property type="match status" value="1"/>
</dbReference>
<feature type="region of interest" description="Disordered" evidence="13">
    <location>
        <begin position="408"/>
        <end position="430"/>
    </location>
</feature>
<keyword evidence="16" id="KW-1185">Reference proteome</keyword>
<dbReference type="GO" id="GO:0010997">
    <property type="term" value="F:anaphase-promoting complex binding"/>
    <property type="evidence" value="ECO:0007669"/>
    <property type="project" value="InterPro"/>
</dbReference>
<feature type="coiled-coil region" evidence="12">
    <location>
        <begin position="309"/>
        <end position="366"/>
    </location>
</feature>
<dbReference type="InterPro" id="IPR015943">
    <property type="entry name" value="WD40/YVTN_repeat-like_dom_sf"/>
</dbReference>
<dbReference type="PANTHER" id="PTHR19918:SF36">
    <property type="entry name" value="PROTEIN FIZZY-RELATED 3"/>
    <property type="match status" value="1"/>
</dbReference>
<dbReference type="PROSITE" id="PS50294">
    <property type="entry name" value="WD_REPEATS_REGION"/>
    <property type="match status" value="2"/>
</dbReference>
<dbReference type="Pfam" id="PF00022">
    <property type="entry name" value="Actin"/>
    <property type="match status" value="2"/>
</dbReference>
<evidence type="ECO:0000256" key="3">
    <source>
        <dbReference type="ARBA" id="ARBA00006445"/>
    </source>
</evidence>
<dbReference type="GO" id="GO:0051301">
    <property type="term" value="P:cell division"/>
    <property type="evidence" value="ECO:0007669"/>
    <property type="project" value="UniProtKB-KW"/>
</dbReference>
<evidence type="ECO:0000256" key="6">
    <source>
        <dbReference type="ARBA" id="ARBA00022618"/>
    </source>
</evidence>
<dbReference type="SUPFAM" id="SSF53067">
    <property type="entry name" value="Actin-like ATPase domain"/>
    <property type="match status" value="2"/>
</dbReference>
<feature type="region of interest" description="Disordered" evidence="13">
    <location>
        <begin position="531"/>
        <end position="564"/>
    </location>
</feature>
<comment type="caution">
    <text evidence="15">The sequence shown here is derived from an EMBL/GenBank/DDBJ whole genome shotgun (WGS) entry which is preliminary data.</text>
</comment>
<dbReference type="InterPro" id="IPR001680">
    <property type="entry name" value="WD40_rpt"/>
</dbReference>